<name>A0ABP4HHP9_9ACTN</name>
<reference evidence="3" key="1">
    <citation type="journal article" date="2019" name="Int. J. Syst. Evol. Microbiol.">
        <title>The Global Catalogue of Microorganisms (GCM) 10K type strain sequencing project: providing services to taxonomists for standard genome sequencing and annotation.</title>
        <authorList>
            <consortium name="The Broad Institute Genomics Platform"/>
            <consortium name="The Broad Institute Genome Sequencing Center for Infectious Disease"/>
            <person name="Wu L."/>
            <person name="Ma J."/>
        </authorList>
    </citation>
    <scope>NUCLEOTIDE SEQUENCE [LARGE SCALE GENOMIC DNA]</scope>
    <source>
        <strain evidence="3">JCM 13004</strain>
    </source>
</reference>
<comment type="caution">
    <text evidence="2">The sequence shown here is derived from an EMBL/GenBank/DDBJ whole genome shotgun (WGS) entry which is preliminary data.</text>
</comment>
<sequence>MRITATRGDHTVTIEIDGASPALLRQAEAAALRLLGTPPGKAAKPPLGFATTTHRATREDETPR</sequence>
<evidence type="ECO:0000256" key="1">
    <source>
        <dbReference type="SAM" id="MobiDB-lite"/>
    </source>
</evidence>
<evidence type="ECO:0000313" key="2">
    <source>
        <dbReference type="EMBL" id="GAA1261749.1"/>
    </source>
</evidence>
<proteinExistence type="predicted"/>
<accession>A0ABP4HHP9</accession>
<protein>
    <submittedName>
        <fullName evidence="2">Uncharacterized protein</fullName>
    </submittedName>
</protein>
<evidence type="ECO:0000313" key="3">
    <source>
        <dbReference type="Proteomes" id="UP001500037"/>
    </source>
</evidence>
<keyword evidence="3" id="KW-1185">Reference proteome</keyword>
<feature type="region of interest" description="Disordered" evidence="1">
    <location>
        <begin position="36"/>
        <end position="64"/>
    </location>
</feature>
<gene>
    <name evidence="2" type="ORF">GCM10009665_59280</name>
</gene>
<dbReference type="Proteomes" id="UP001500037">
    <property type="component" value="Unassembled WGS sequence"/>
</dbReference>
<dbReference type="RefSeq" id="WP_344445130.1">
    <property type="nucleotide sequence ID" value="NZ_BAAALF010000147.1"/>
</dbReference>
<organism evidence="2 3">
    <name type="scientific">Kitasatospora nipponensis</name>
    <dbReference type="NCBI Taxonomy" id="258049"/>
    <lineage>
        <taxon>Bacteria</taxon>
        <taxon>Bacillati</taxon>
        <taxon>Actinomycetota</taxon>
        <taxon>Actinomycetes</taxon>
        <taxon>Kitasatosporales</taxon>
        <taxon>Streptomycetaceae</taxon>
        <taxon>Kitasatospora</taxon>
    </lineage>
</organism>
<dbReference type="EMBL" id="BAAALF010000147">
    <property type="protein sequence ID" value="GAA1261749.1"/>
    <property type="molecule type" value="Genomic_DNA"/>
</dbReference>